<dbReference type="NCBIfam" id="TIGR04294">
    <property type="entry name" value="pre_pil_HX9DG"/>
    <property type="match status" value="1"/>
</dbReference>
<dbReference type="PANTHER" id="PTHR30093:SF2">
    <property type="entry name" value="TYPE II SECRETION SYSTEM PROTEIN H"/>
    <property type="match status" value="1"/>
</dbReference>
<keyword evidence="1" id="KW-1133">Transmembrane helix</keyword>
<dbReference type="InterPro" id="IPR027558">
    <property type="entry name" value="Pre_pil_HX9DG_C"/>
</dbReference>
<dbReference type="InterPro" id="IPR011453">
    <property type="entry name" value="DUF1559"/>
</dbReference>
<dbReference type="PANTHER" id="PTHR30093">
    <property type="entry name" value="GENERAL SECRETION PATHWAY PROTEIN G"/>
    <property type="match status" value="1"/>
</dbReference>
<evidence type="ECO:0000313" key="4">
    <source>
        <dbReference type="Proteomes" id="UP000322887"/>
    </source>
</evidence>
<dbReference type="InterPro" id="IPR012902">
    <property type="entry name" value="N_methyl_site"/>
</dbReference>
<evidence type="ECO:0000259" key="2">
    <source>
        <dbReference type="Pfam" id="PF07596"/>
    </source>
</evidence>
<dbReference type="Pfam" id="PF07596">
    <property type="entry name" value="SBP_bac_10"/>
    <property type="match status" value="1"/>
</dbReference>
<dbReference type="InterPro" id="IPR045584">
    <property type="entry name" value="Pilin-like"/>
</dbReference>
<gene>
    <name evidence="3" type="ORF">GmarT_43460</name>
</gene>
<sequence>MKRLLSRRGFTLIELLVVIAIIAILIALLLPAVQQAREAARRSTCKNNLKQFGLAMHNYHDAHGMFPIANAPSVYDSSAGAYSWRGMSAHALMLPYMDQANLYNQINWNQMYNDSASSSNDAVGNNTVPAFLCPSDLKWAGADAGNNYYVSAGPSVWWNLGWSQQIGMFNYRKPTRISDVLDGTSNTIAAGERTIGDNDGSKFNVKTDLVRAQAFPSGWSNTFTSKAALDAYGAQALAGTTNTHSHVGREWMNGVGSQTVFNTLNPPNSPNPDAHPCSGCGWYDSAGVWSARSRHTGGAHVLMGDGAVRFASDNIDITLWQHLGSTAGEEVIGEW</sequence>
<feature type="domain" description="DUF1559" evidence="2">
    <location>
        <begin position="34"/>
        <end position="317"/>
    </location>
</feature>
<dbReference type="RefSeq" id="WP_044236140.1">
    <property type="nucleotide sequence ID" value="NZ_CAXAST010000004.1"/>
</dbReference>
<keyword evidence="1" id="KW-0812">Transmembrane</keyword>
<evidence type="ECO:0000313" key="3">
    <source>
        <dbReference type="EMBL" id="QEG18457.1"/>
    </source>
</evidence>
<keyword evidence="1" id="KW-0472">Membrane</keyword>
<dbReference type="EMBL" id="CP042910">
    <property type="protein sequence ID" value="QEG18457.1"/>
    <property type="molecule type" value="Genomic_DNA"/>
</dbReference>
<dbReference type="Proteomes" id="UP000322887">
    <property type="component" value="Chromosome"/>
</dbReference>
<feature type="transmembrane region" description="Helical" evidence="1">
    <location>
        <begin position="12"/>
        <end position="33"/>
    </location>
</feature>
<accession>A0ABX5YSC2</accession>
<dbReference type="Pfam" id="PF07963">
    <property type="entry name" value="N_methyl"/>
    <property type="match status" value="1"/>
</dbReference>
<dbReference type="Gene3D" id="3.30.700.10">
    <property type="entry name" value="Glycoprotein, Type 4 Pilin"/>
    <property type="match status" value="1"/>
</dbReference>
<dbReference type="SUPFAM" id="SSF54523">
    <property type="entry name" value="Pili subunits"/>
    <property type="match status" value="1"/>
</dbReference>
<dbReference type="NCBIfam" id="TIGR02532">
    <property type="entry name" value="IV_pilin_GFxxxE"/>
    <property type="match status" value="1"/>
</dbReference>
<organism evidence="3 4">
    <name type="scientific">Gimesia maris</name>
    <dbReference type="NCBI Taxonomy" id="122"/>
    <lineage>
        <taxon>Bacteria</taxon>
        <taxon>Pseudomonadati</taxon>
        <taxon>Planctomycetota</taxon>
        <taxon>Planctomycetia</taxon>
        <taxon>Planctomycetales</taxon>
        <taxon>Planctomycetaceae</taxon>
        <taxon>Gimesia</taxon>
    </lineage>
</organism>
<keyword evidence="4" id="KW-1185">Reference proteome</keyword>
<name>A0ABX5YSC2_9PLAN</name>
<evidence type="ECO:0000256" key="1">
    <source>
        <dbReference type="SAM" id="Phobius"/>
    </source>
</evidence>
<protein>
    <submittedName>
        <fullName evidence="3">Major pilin subunit</fullName>
    </submittedName>
</protein>
<dbReference type="PROSITE" id="PS00409">
    <property type="entry name" value="PROKAR_NTER_METHYL"/>
    <property type="match status" value="1"/>
</dbReference>
<dbReference type="GeneID" id="98648819"/>
<proteinExistence type="predicted"/>
<reference evidence="3 4" key="1">
    <citation type="submission" date="2019-08" db="EMBL/GenBank/DDBJ databases">
        <title>Deep-cultivation of Planctomycetes and their phenomic and genomic characterization uncovers novel biology.</title>
        <authorList>
            <person name="Wiegand S."/>
            <person name="Jogler M."/>
            <person name="Boedeker C."/>
            <person name="Pinto D."/>
            <person name="Vollmers J."/>
            <person name="Rivas-Marin E."/>
            <person name="Kohn T."/>
            <person name="Peeters S.H."/>
            <person name="Heuer A."/>
            <person name="Rast P."/>
            <person name="Oberbeckmann S."/>
            <person name="Bunk B."/>
            <person name="Jeske O."/>
            <person name="Meyerdierks A."/>
            <person name="Storesund J.E."/>
            <person name="Kallscheuer N."/>
            <person name="Luecker S."/>
            <person name="Lage O.M."/>
            <person name="Pohl T."/>
            <person name="Merkel B.J."/>
            <person name="Hornburger P."/>
            <person name="Mueller R.-W."/>
            <person name="Bruemmer F."/>
            <person name="Labrenz M."/>
            <person name="Spormann A.M."/>
            <person name="Op den Camp H."/>
            <person name="Overmann J."/>
            <person name="Amann R."/>
            <person name="Jetten M.S.M."/>
            <person name="Mascher T."/>
            <person name="Medema M.H."/>
            <person name="Devos D.P."/>
            <person name="Kaster A.-K."/>
            <person name="Ovreas L."/>
            <person name="Rohde M."/>
            <person name="Galperin M.Y."/>
            <person name="Jogler C."/>
        </authorList>
    </citation>
    <scope>NUCLEOTIDE SEQUENCE [LARGE SCALE GENOMIC DNA]</scope>
    <source>
        <strain evidence="3 4">DSM 8797</strain>
    </source>
</reference>